<dbReference type="PROSITE" id="PS50054">
    <property type="entry name" value="TYR_PHOSPHATASE_DUAL"/>
    <property type="match status" value="1"/>
</dbReference>
<dbReference type="GO" id="GO:0005737">
    <property type="term" value="C:cytoplasm"/>
    <property type="evidence" value="ECO:0007669"/>
    <property type="project" value="TreeGrafter"/>
</dbReference>
<feature type="domain" description="Tyrosine specific protein phosphatases" evidence="4">
    <location>
        <begin position="91"/>
        <end position="149"/>
    </location>
</feature>
<sequence length="171" mass="19486">MRRKWLRSRIVWVALAALAVAGGVHFAAQILTSEPPNYTRIEDGLYQGGAVASPPWRTHAVLNLSESADPYESEVHVWEPIPDAAPAPDLEWLQRQVEWVDAQRSAGRRVFVHCRNGVSRSGMVIVAYLMHKNRWSREQALDFVRSKRPVTRPNPAFMERLAEWEHVVLGK</sequence>
<organism evidence="5 6">
    <name type="scientific">Gemmata massiliana</name>
    <dbReference type="NCBI Taxonomy" id="1210884"/>
    <lineage>
        <taxon>Bacteria</taxon>
        <taxon>Pseudomonadati</taxon>
        <taxon>Planctomycetota</taxon>
        <taxon>Planctomycetia</taxon>
        <taxon>Gemmatales</taxon>
        <taxon>Gemmataceae</taxon>
        <taxon>Gemmata</taxon>
    </lineage>
</organism>
<dbReference type="CDD" id="cd14498">
    <property type="entry name" value="DSP"/>
    <property type="match status" value="1"/>
</dbReference>
<dbReference type="Gene3D" id="3.90.190.10">
    <property type="entry name" value="Protein tyrosine phosphatase superfamily"/>
    <property type="match status" value="1"/>
</dbReference>
<evidence type="ECO:0000313" key="6">
    <source>
        <dbReference type="Proteomes" id="UP000464178"/>
    </source>
</evidence>
<dbReference type="GO" id="GO:0016301">
    <property type="term" value="F:kinase activity"/>
    <property type="evidence" value="ECO:0007669"/>
    <property type="project" value="UniProtKB-KW"/>
</dbReference>
<dbReference type="GO" id="GO:0004721">
    <property type="term" value="F:phosphoprotein phosphatase activity"/>
    <property type="evidence" value="ECO:0007669"/>
    <property type="project" value="UniProtKB-KW"/>
</dbReference>
<dbReference type="PROSITE" id="PS50056">
    <property type="entry name" value="TYR_PHOSPHATASE_2"/>
    <property type="match status" value="1"/>
</dbReference>
<dbReference type="PANTHER" id="PTHR10159">
    <property type="entry name" value="DUAL SPECIFICITY PROTEIN PHOSPHATASE"/>
    <property type="match status" value="1"/>
</dbReference>
<evidence type="ECO:0000256" key="2">
    <source>
        <dbReference type="ARBA" id="ARBA00022912"/>
    </source>
</evidence>
<keyword evidence="5" id="KW-0808">Transferase</keyword>
<dbReference type="PROSITE" id="PS00383">
    <property type="entry name" value="TYR_PHOSPHATASE_1"/>
    <property type="match status" value="1"/>
</dbReference>
<reference evidence="5 6" key="1">
    <citation type="submission" date="2019-05" db="EMBL/GenBank/DDBJ databases">
        <authorList>
            <consortium name="Science for Life Laboratories"/>
        </authorList>
    </citation>
    <scope>NUCLEOTIDE SEQUENCE [LARGE SCALE GENOMIC DNA]</scope>
    <source>
        <strain evidence="5">Soil9</strain>
    </source>
</reference>
<evidence type="ECO:0000259" key="3">
    <source>
        <dbReference type="PROSITE" id="PS50054"/>
    </source>
</evidence>
<dbReference type="InterPro" id="IPR020422">
    <property type="entry name" value="TYR_PHOSPHATASE_DUAL_dom"/>
</dbReference>
<dbReference type="InterPro" id="IPR000340">
    <property type="entry name" value="Dual-sp_phosphatase_cat-dom"/>
</dbReference>
<protein>
    <recommendedName>
        <fullName evidence="7">Tyrosine specific protein phosphatases domain-containing protein</fullName>
    </recommendedName>
</protein>
<dbReference type="InterPro" id="IPR016130">
    <property type="entry name" value="Tyr_Pase_AS"/>
</dbReference>
<keyword evidence="1" id="KW-0378">Hydrolase</keyword>
<keyword evidence="2" id="KW-0904">Protein phosphatase</keyword>
<keyword evidence="6" id="KW-1185">Reference proteome</keyword>
<dbReference type="AlphaFoldDB" id="A0A6P2DGQ2"/>
<dbReference type="PANTHER" id="PTHR10159:SF519">
    <property type="entry name" value="DUAL SPECIFICITY PROTEIN PHOSPHATASE MPK3"/>
    <property type="match status" value="1"/>
</dbReference>
<dbReference type="SMART" id="SM00195">
    <property type="entry name" value="DSPc"/>
    <property type="match status" value="1"/>
</dbReference>
<evidence type="ECO:0000256" key="1">
    <source>
        <dbReference type="ARBA" id="ARBA00022801"/>
    </source>
</evidence>
<dbReference type="KEGG" id="gms:SOIL9_82760"/>
<gene>
    <name evidence="5" type="ORF">SOIL9_82760</name>
</gene>
<keyword evidence="5" id="KW-0418">Kinase</keyword>
<dbReference type="InterPro" id="IPR000387">
    <property type="entry name" value="Tyr_Pase_dom"/>
</dbReference>
<feature type="domain" description="Tyrosine-protein phosphatase" evidence="3">
    <location>
        <begin position="37"/>
        <end position="170"/>
    </location>
</feature>
<evidence type="ECO:0000313" key="5">
    <source>
        <dbReference type="EMBL" id="VTS00163.1"/>
    </source>
</evidence>
<name>A0A6P2DGQ2_9BACT</name>
<dbReference type="EMBL" id="LR593886">
    <property type="protein sequence ID" value="VTS00163.1"/>
    <property type="molecule type" value="Genomic_DNA"/>
</dbReference>
<dbReference type="InterPro" id="IPR029021">
    <property type="entry name" value="Prot-tyrosine_phosphatase-like"/>
</dbReference>
<proteinExistence type="predicted"/>
<dbReference type="RefSeq" id="WP_162672091.1">
    <property type="nucleotide sequence ID" value="NZ_LR593886.1"/>
</dbReference>
<evidence type="ECO:0008006" key="7">
    <source>
        <dbReference type="Google" id="ProtNLM"/>
    </source>
</evidence>
<dbReference type="SUPFAM" id="SSF52799">
    <property type="entry name" value="(Phosphotyrosine protein) phosphatases II"/>
    <property type="match status" value="1"/>
</dbReference>
<dbReference type="Pfam" id="PF00782">
    <property type="entry name" value="DSPc"/>
    <property type="match status" value="1"/>
</dbReference>
<evidence type="ECO:0000259" key="4">
    <source>
        <dbReference type="PROSITE" id="PS50056"/>
    </source>
</evidence>
<dbReference type="Proteomes" id="UP000464178">
    <property type="component" value="Chromosome"/>
</dbReference>
<accession>A0A6P2DGQ2</accession>